<gene>
    <name evidence="2" type="ordered locus">Desti_3030</name>
</gene>
<dbReference type="OrthoDB" id="6196452at2"/>
<dbReference type="KEGG" id="dti:Desti_3030"/>
<dbReference type="Proteomes" id="UP000006055">
    <property type="component" value="Chromosome"/>
</dbReference>
<dbReference type="CDD" id="cd04301">
    <property type="entry name" value="NAT_SF"/>
    <property type="match status" value="1"/>
</dbReference>
<keyword evidence="2" id="KW-0808">Transferase</keyword>
<reference evidence="3" key="1">
    <citation type="submission" date="2012-06" db="EMBL/GenBank/DDBJ databases">
        <title>Complete sequence of chromosome of Desulfomonile tiedjei DSM 6799.</title>
        <authorList>
            <person name="Lucas S."/>
            <person name="Copeland A."/>
            <person name="Lapidus A."/>
            <person name="Glavina del Rio T."/>
            <person name="Dalin E."/>
            <person name="Tice H."/>
            <person name="Bruce D."/>
            <person name="Goodwin L."/>
            <person name="Pitluck S."/>
            <person name="Peters L."/>
            <person name="Ovchinnikova G."/>
            <person name="Zeytun A."/>
            <person name="Lu M."/>
            <person name="Kyrpides N."/>
            <person name="Mavromatis K."/>
            <person name="Ivanova N."/>
            <person name="Brettin T."/>
            <person name="Detter J.C."/>
            <person name="Han C."/>
            <person name="Larimer F."/>
            <person name="Land M."/>
            <person name="Hauser L."/>
            <person name="Markowitz V."/>
            <person name="Cheng J.-F."/>
            <person name="Hugenholtz P."/>
            <person name="Woyke T."/>
            <person name="Wu D."/>
            <person name="Spring S."/>
            <person name="Schroeder M."/>
            <person name="Brambilla E."/>
            <person name="Klenk H.-P."/>
            <person name="Eisen J.A."/>
        </authorList>
    </citation>
    <scope>NUCLEOTIDE SEQUENCE [LARGE SCALE GENOMIC DNA]</scope>
    <source>
        <strain evidence="3">ATCC 49306 / DSM 6799 / DCB-1</strain>
    </source>
</reference>
<name>I4C803_DESTA</name>
<dbReference type="HOGENOM" id="CLU_107080_0_0_7"/>
<protein>
    <submittedName>
        <fullName evidence="2">Acetyltransferase</fullName>
    </submittedName>
</protein>
<dbReference type="EMBL" id="CP003360">
    <property type="protein sequence ID" value="AFM25694.1"/>
    <property type="molecule type" value="Genomic_DNA"/>
</dbReference>
<dbReference type="PANTHER" id="PTHR20905:SF1">
    <property type="entry name" value="AT07410P-RELATED"/>
    <property type="match status" value="1"/>
</dbReference>
<dbReference type="PROSITE" id="PS51186">
    <property type="entry name" value="GNAT"/>
    <property type="match status" value="1"/>
</dbReference>
<proteinExistence type="predicted"/>
<feature type="domain" description="N-acetyltransferase" evidence="1">
    <location>
        <begin position="10"/>
        <end position="200"/>
    </location>
</feature>
<accession>I4C803</accession>
<evidence type="ECO:0000259" key="1">
    <source>
        <dbReference type="PROSITE" id="PS51186"/>
    </source>
</evidence>
<sequence length="215" mass="23850">MKLPADNDGFTYSHLDEKDLEDVAETMSLSFTDGSEPTARALGLAKEDFKQFSDAVLPKLLCQDLSFVARDSQSGEIAGTLLNEKMSLDLPVSPIQFPWSAPVIALAAHLYNIYYQRIAQSPPDSLHIFMLAIQGPFRGKGIGHQLLKLSLEHARSWGYSRAVVEATGLVSQHIFRKAGFFPCVEVPYARFECDGKRPFANTGEHPSIMLMDMDL</sequence>
<evidence type="ECO:0000313" key="2">
    <source>
        <dbReference type="EMBL" id="AFM25694.1"/>
    </source>
</evidence>
<dbReference type="eggNOG" id="COG0456">
    <property type="taxonomic scope" value="Bacteria"/>
</dbReference>
<dbReference type="RefSeq" id="WP_014810831.1">
    <property type="nucleotide sequence ID" value="NC_018025.1"/>
</dbReference>
<dbReference type="AlphaFoldDB" id="I4C803"/>
<dbReference type="GO" id="GO:0008080">
    <property type="term" value="F:N-acetyltransferase activity"/>
    <property type="evidence" value="ECO:0007669"/>
    <property type="project" value="TreeGrafter"/>
</dbReference>
<evidence type="ECO:0000313" key="3">
    <source>
        <dbReference type="Proteomes" id="UP000006055"/>
    </source>
</evidence>
<dbReference type="Pfam" id="PF00583">
    <property type="entry name" value="Acetyltransf_1"/>
    <property type="match status" value="1"/>
</dbReference>
<dbReference type="STRING" id="706587.Desti_3030"/>
<dbReference type="InterPro" id="IPR016181">
    <property type="entry name" value="Acyl_CoA_acyltransferase"/>
</dbReference>
<dbReference type="Gene3D" id="3.40.630.30">
    <property type="match status" value="1"/>
</dbReference>
<dbReference type="PANTHER" id="PTHR20905">
    <property type="entry name" value="N-ACETYLTRANSFERASE-RELATED"/>
    <property type="match status" value="1"/>
</dbReference>
<dbReference type="SUPFAM" id="SSF55729">
    <property type="entry name" value="Acyl-CoA N-acyltransferases (Nat)"/>
    <property type="match status" value="1"/>
</dbReference>
<dbReference type="InterPro" id="IPR000182">
    <property type="entry name" value="GNAT_dom"/>
</dbReference>
<keyword evidence="3" id="KW-1185">Reference proteome</keyword>
<organism evidence="2 3">
    <name type="scientific">Desulfomonile tiedjei (strain ATCC 49306 / DSM 6799 / DCB-1)</name>
    <dbReference type="NCBI Taxonomy" id="706587"/>
    <lineage>
        <taxon>Bacteria</taxon>
        <taxon>Pseudomonadati</taxon>
        <taxon>Thermodesulfobacteriota</taxon>
        <taxon>Desulfomonilia</taxon>
        <taxon>Desulfomonilales</taxon>
        <taxon>Desulfomonilaceae</taxon>
        <taxon>Desulfomonile</taxon>
    </lineage>
</organism>